<dbReference type="OrthoDB" id="7850605at2"/>
<dbReference type="AlphaFoldDB" id="A0A3A9K383"/>
<dbReference type="Proteomes" id="UP000274097">
    <property type="component" value="Unassembled WGS sequence"/>
</dbReference>
<feature type="transmembrane region" description="Helical" evidence="6">
    <location>
        <begin position="66"/>
        <end position="91"/>
    </location>
</feature>
<feature type="domain" description="EamA" evidence="7">
    <location>
        <begin position="9"/>
        <end position="137"/>
    </location>
</feature>
<dbReference type="PANTHER" id="PTHR32322:SF2">
    <property type="entry name" value="EAMA DOMAIN-CONTAINING PROTEIN"/>
    <property type="match status" value="1"/>
</dbReference>
<keyword evidence="5 6" id="KW-0472">Membrane</keyword>
<dbReference type="SUPFAM" id="SSF103481">
    <property type="entry name" value="Multidrug resistance efflux transporter EmrE"/>
    <property type="match status" value="2"/>
</dbReference>
<dbReference type="RefSeq" id="WP_120636720.1">
    <property type="nucleotide sequence ID" value="NZ_RAQU01000009.1"/>
</dbReference>
<feature type="transmembrane region" description="Helical" evidence="6">
    <location>
        <begin position="248"/>
        <end position="266"/>
    </location>
</feature>
<gene>
    <name evidence="8" type="ORF">D6Z83_02330</name>
    <name evidence="9" type="ORF">EBE87_08130</name>
</gene>
<keyword evidence="4 6" id="KW-1133">Transmembrane helix</keyword>
<dbReference type="GO" id="GO:0016020">
    <property type="term" value="C:membrane"/>
    <property type="evidence" value="ECO:0007669"/>
    <property type="project" value="UniProtKB-SubCell"/>
</dbReference>
<accession>A0A3A9K383</accession>
<feature type="transmembrane region" description="Helical" evidence="6">
    <location>
        <begin position="183"/>
        <end position="201"/>
    </location>
</feature>
<dbReference type="Proteomes" id="UP000278036">
    <property type="component" value="Unassembled WGS sequence"/>
</dbReference>
<evidence type="ECO:0000256" key="4">
    <source>
        <dbReference type="ARBA" id="ARBA00022989"/>
    </source>
</evidence>
<sequence>MIRVADIRMLLVAVTLFGGAWPITKSALADATPLWFAVSRTLLGALVVGLVLAMKGKLRLPRRRDLPAVLGVGLLQLGCYFALTHLAVALVPAGRTAVLANVTIYWLVPLSVLVLGEKVSGTRWLAALLGLAGVVALAGPWAVGPGETSTLSGHLMLLAASFLWSWAIIITRRFPAERSMLENLPWCFLLSGVVLVPMALIREPLGQGMNGIGLGALWQVLVIGCLVAPLGTWAVIEAGRRLPGAVSSVGFLLAPAIGVVVSTLWLGEPLGWDVLIGGALIGASVIVATRG</sequence>
<evidence type="ECO:0000256" key="3">
    <source>
        <dbReference type="ARBA" id="ARBA00022692"/>
    </source>
</evidence>
<proteinExistence type="inferred from homology"/>
<evidence type="ECO:0000313" key="11">
    <source>
        <dbReference type="Proteomes" id="UP000278036"/>
    </source>
</evidence>
<feature type="transmembrane region" description="Helical" evidence="6">
    <location>
        <begin position="97"/>
        <end position="115"/>
    </location>
</feature>
<dbReference type="EMBL" id="RAQU01000009">
    <property type="protein sequence ID" value="RKK05829.1"/>
    <property type="molecule type" value="Genomic_DNA"/>
</dbReference>
<protein>
    <submittedName>
        <fullName evidence="8">DMT family transporter</fullName>
    </submittedName>
</protein>
<dbReference type="InterPro" id="IPR050638">
    <property type="entry name" value="AA-Vitamin_Transporters"/>
</dbReference>
<feature type="transmembrane region" description="Helical" evidence="6">
    <location>
        <begin position="216"/>
        <end position="236"/>
    </location>
</feature>
<keyword evidence="10" id="KW-1185">Reference proteome</keyword>
<evidence type="ECO:0000313" key="10">
    <source>
        <dbReference type="Proteomes" id="UP000274097"/>
    </source>
</evidence>
<feature type="transmembrane region" description="Helical" evidence="6">
    <location>
        <begin position="124"/>
        <end position="143"/>
    </location>
</feature>
<evidence type="ECO:0000256" key="1">
    <source>
        <dbReference type="ARBA" id="ARBA00004141"/>
    </source>
</evidence>
<keyword evidence="3 6" id="KW-0812">Transmembrane</keyword>
<evidence type="ECO:0000256" key="6">
    <source>
        <dbReference type="SAM" id="Phobius"/>
    </source>
</evidence>
<dbReference type="InterPro" id="IPR000620">
    <property type="entry name" value="EamA_dom"/>
</dbReference>
<dbReference type="Pfam" id="PF00892">
    <property type="entry name" value="EamA"/>
    <property type="match status" value="2"/>
</dbReference>
<feature type="transmembrane region" description="Helical" evidence="6">
    <location>
        <begin position="32"/>
        <end position="54"/>
    </location>
</feature>
<feature type="transmembrane region" description="Helical" evidence="6">
    <location>
        <begin position="155"/>
        <end position="171"/>
    </location>
</feature>
<comment type="caution">
    <text evidence="8">The sequence shown here is derived from an EMBL/GenBank/DDBJ whole genome shotgun (WGS) entry which is preliminary data.</text>
</comment>
<dbReference type="FunCoup" id="A0A3A9K383">
    <property type="interactions" value="138"/>
</dbReference>
<dbReference type="InterPro" id="IPR037185">
    <property type="entry name" value="EmrE-like"/>
</dbReference>
<comment type="subcellular location">
    <subcellularLocation>
        <location evidence="1">Membrane</location>
        <topology evidence="1">Multi-pass membrane protein</topology>
    </subcellularLocation>
</comment>
<feature type="transmembrane region" description="Helical" evidence="6">
    <location>
        <begin position="272"/>
        <end position="289"/>
    </location>
</feature>
<dbReference type="EMBL" id="RFLX01000004">
    <property type="protein sequence ID" value="RMI25663.1"/>
    <property type="molecule type" value="Genomic_DNA"/>
</dbReference>
<dbReference type="PANTHER" id="PTHR32322">
    <property type="entry name" value="INNER MEMBRANE TRANSPORTER"/>
    <property type="match status" value="1"/>
</dbReference>
<evidence type="ECO:0000313" key="8">
    <source>
        <dbReference type="EMBL" id="RKK05829.1"/>
    </source>
</evidence>
<evidence type="ECO:0000259" key="7">
    <source>
        <dbReference type="Pfam" id="PF00892"/>
    </source>
</evidence>
<comment type="similarity">
    <text evidence="2">Belongs to the EamA transporter family.</text>
</comment>
<evidence type="ECO:0000256" key="5">
    <source>
        <dbReference type="ARBA" id="ARBA00023136"/>
    </source>
</evidence>
<feature type="domain" description="EamA" evidence="7">
    <location>
        <begin position="152"/>
        <end position="288"/>
    </location>
</feature>
<evidence type="ECO:0000256" key="2">
    <source>
        <dbReference type="ARBA" id="ARBA00007362"/>
    </source>
</evidence>
<organism evidence="8 11">
    <name type="scientific">Teichococcus wenyumeiae</name>
    <dbReference type="NCBI Taxonomy" id="2478470"/>
    <lineage>
        <taxon>Bacteria</taxon>
        <taxon>Pseudomonadati</taxon>
        <taxon>Pseudomonadota</taxon>
        <taxon>Alphaproteobacteria</taxon>
        <taxon>Acetobacterales</taxon>
        <taxon>Roseomonadaceae</taxon>
        <taxon>Roseomonas</taxon>
    </lineage>
</organism>
<dbReference type="InParanoid" id="A0A3A9K383"/>
<evidence type="ECO:0000313" key="9">
    <source>
        <dbReference type="EMBL" id="RMI25663.1"/>
    </source>
</evidence>
<name>A0A3A9K383_9PROT</name>
<reference evidence="8 11" key="1">
    <citation type="submission" date="2018-09" db="EMBL/GenBank/DDBJ databases">
        <title>Roseomonas sp. nov., isolated from feces of Tibetan antelopes in the Qinghai-Tibet plateau, China.</title>
        <authorList>
            <person name="Tian Z."/>
        </authorList>
    </citation>
    <scope>NUCLEOTIDE SEQUENCE [LARGE SCALE GENOMIC DNA]</scope>
    <source>
        <strain evidence="9 10">Z23</strain>
        <strain evidence="8 11">Z24</strain>
    </source>
</reference>